<comment type="caution">
    <text evidence="1">The sequence shown here is derived from an EMBL/GenBank/DDBJ whole genome shotgun (WGS) entry which is preliminary data.</text>
</comment>
<protein>
    <submittedName>
        <fullName evidence="1">Uncharacterized protein</fullName>
    </submittedName>
</protein>
<reference evidence="2" key="1">
    <citation type="journal article" date="2019" name="Int. J. Syst. Evol. Microbiol.">
        <title>The Global Catalogue of Microorganisms (GCM) 10K type strain sequencing project: providing services to taxonomists for standard genome sequencing and annotation.</title>
        <authorList>
            <consortium name="The Broad Institute Genomics Platform"/>
            <consortium name="The Broad Institute Genome Sequencing Center for Infectious Disease"/>
            <person name="Wu L."/>
            <person name="Ma J."/>
        </authorList>
    </citation>
    <scope>NUCLEOTIDE SEQUENCE [LARGE SCALE GENOMIC DNA]</scope>
    <source>
        <strain evidence="2">CGMCC 4.7382</strain>
    </source>
</reference>
<name>A0ABW2KN96_9ACTN</name>
<keyword evidence="2" id="KW-1185">Reference proteome</keyword>
<dbReference type="Proteomes" id="UP001596540">
    <property type="component" value="Unassembled WGS sequence"/>
</dbReference>
<evidence type="ECO:0000313" key="2">
    <source>
        <dbReference type="Proteomes" id="UP001596540"/>
    </source>
</evidence>
<dbReference type="EMBL" id="JBHTBH010000014">
    <property type="protein sequence ID" value="MFC7330778.1"/>
    <property type="molecule type" value="Genomic_DNA"/>
</dbReference>
<evidence type="ECO:0000313" key="1">
    <source>
        <dbReference type="EMBL" id="MFC7330778.1"/>
    </source>
</evidence>
<sequence>MDWIRIPRPYEPGDIRLINPFLTPDWADHIVWPDDDTPEEN</sequence>
<accession>A0ABW2KN96</accession>
<gene>
    <name evidence="1" type="ORF">ACFQRF_23885</name>
</gene>
<proteinExistence type="predicted"/>
<organism evidence="1 2">
    <name type="scientific">Marinactinospora rubrisoli</name>
    <dbReference type="NCBI Taxonomy" id="2715399"/>
    <lineage>
        <taxon>Bacteria</taxon>
        <taxon>Bacillati</taxon>
        <taxon>Actinomycetota</taxon>
        <taxon>Actinomycetes</taxon>
        <taxon>Streptosporangiales</taxon>
        <taxon>Nocardiopsidaceae</taxon>
        <taxon>Marinactinospora</taxon>
    </lineage>
</organism>
<dbReference type="RefSeq" id="WP_379873425.1">
    <property type="nucleotide sequence ID" value="NZ_JBHTBH010000014.1"/>
</dbReference>